<feature type="active site" description="Charge relay system" evidence="6">
    <location>
        <position position="158"/>
    </location>
</feature>
<keyword evidence="9" id="KW-1185">Reference proteome</keyword>
<gene>
    <name evidence="8" type="ORF">LIPSTDRAFT_107753</name>
</gene>
<dbReference type="Pfam" id="PF00756">
    <property type="entry name" value="Esterase"/>
    <property type="match status" value="1"/>
</dbReference>
<evidence type="ECO:0000256" key="6">
    <source>
        <dbReference type="PIRSR" id="PIRSR614186-1"/>
    </source>
</evidence>
<dbReference type="EC" id="3.1.2.12" evidence="2 7"/>
<dbReference type="GO" id="GO:0018738">
    <property type="term" value="F:S-formylglutathione hydrolase activity"/>
    <property type="evidence" value="ECO:0007669"/>
    <property type="project" value="UniProtKB-EC"/>
</dbReference>
<dbReference type="InterPro" id="IPR000801">
    <property type="entry name" value="Esterase-like"/>
</dbReference>
<dbReference type="OrthoDB" id="420518at2759"/>
<evidence type="ECO:0000256" key="5">
    <source>
        <dbReference type="ARBA" id="ARBA00022801"/>
    </source>
</evidence>
<evidence type="ECO:0000256" key="1">
    <source>
        <dbReference type="ARBA" id="ARBA00005622"/>
    </source>
</evidence>
<keyword evidence="5 7" id="KW-0378">Hydrolase</keyword>
<dbReference type="Gene3D" id="3.40.50.1820">
    <property type="entry name" value="alpha/beta hydrolase"/>
    <property type="match status" value="1"/>
</dbReference>
<dbReference type="AlphaFoldDB" id="A0A1E3PVR3"/>
<evidence type="ECO:0000256" key="3">
    <source>
        <dbReference type="ARBA" id="ARBA00016774"/>
    </source>
</evidence>
<name>A0A1E3PVR3_LIPST</name>
<feature type="active site" description="Charge relay system" evidence="6">
    <location>
        <position position="270"/>
    </location>
</feature>
<keyword evidence="7" id="KW-0963">Cytoplasm</keyword>
<feature type="active site" description="Charge relay system" evidence="6">
    <location>
        <position position="234"/>
    </location>
</feature>
<evidence type="ECO:0000256" key="7">
    <source>
        <dbReference type="RuleBase" id="RU363068"/>
    </source>
</evidence>
<comment type="subcellular location">
    <subcellularLocation>
        <location evidence="7">Cytoplasm</location>
    </subcellularLocation>
</comment>
<protein>
    <recommendedName>
        <fullName evidence="3 7">S-formylglutathione hydrolase</fullName>
        <ecNumber evidence="2 7">3.1.2.12</ecNumber>
    </recommendedName>
</protein>
<dbReference type="InterPro" id="IPR014186">
    <property type="entry name" value="S-formylglutathione_hydrol"/>
</dbReference>
<dbReference type="NCBIfam" id="TIGR02821">
    <property type="entry name" value="fghA_ester_D"/>
    <property type="match status" value="1"/>
</dbReference>
<dbReference type="Proteomes" id="UP000094385">
    <property type="component" value="Unassembled WGS sequence"/>
</dbReference>
<dbReference type="SUPFAM" id="SSF53474">
    <property type="entry name" value="alpha/beta-Hydrolases"/>
    <property type="match status" value="1"/>
</dbReference>
<dbReference type="EMBL" id="KV454303">
    <property type="protein sequence ID" value="ODQ69513.1"/>
    <property type="molecule type" value="Genomic_DNA"/>
</dbReference>
<evidence type="ECO:0000256" key="4">
    <source>
        <dbReference type="ARBA" id="ARBA00022487"/>
    </source>
</evidence>
<dbReference type="PANTHER" id="PTHR10061">
    <property type="entry name" value="S-FORMYLGLUTATHIONE HYDROLASE"/>
    <property type="match status" value="1"/>
</dbReference>
<evidence type="ECO:0000313" key="8">
    <source>
        <dbReference type="EMBL" id="ODQ69513.1"/>
    </source>
</evidence>
<dbReference type="GO" id="GO:0005829">
    <property type="term" value="C:cytosol"/>
    <property type="evidence" value="ECO:0007669"/>
    <property type="project" value="EnsemblFungi"/>
</dbReference>
<comment type="catalytic activity">
    <reaction evidence="7">
        <text>S-formylglutathione + H2O = formate + glutathione + H(+)</text>
        <dbReference type="Rhea" id="RHEA:14961"/>
        <dbReference type="ChEBI" id="CHEBI:15377"/>
        <dbReference type="ChEBI" id="CHEBI:15378"/>
        <dbReference type="ChEBI" id="CHEBI:15740"/>
        <dbReference type="ChEBI" id="CHEBI:57688"/>
        <dbReference type="ChEBI" id="CHEBI:57925"/>
        <dbReference type="EC" id="3.1.2.12"/>
    </reaction>
</comment>
<evidence type="ECO:0000313" key="9">
    <source>
        <dbReference type="Proteomes" id="UP000094385"/>
    </source>
</evidence>
<sequence length="293" mass="31903">MATPAFQFTTKATIATFGGTLLKLTHESAVLGCPMAINVFFPPGAFGRSTPKVPVLWYLAGLTCSGDNGAEKGFFNYWAAKYGIAVVYPDTSPRSSNHPGEHDAYDFGSAAGFYLDATKEPWAQNYKMETYITSELPAALYSYFIVLDNSRVSLMGHSMGGHGALTLFFKHPGKYKSTSAFAPIVNPSKCPWGQKAFSGYLASKQEWAKHDATELIKAYSGADLDIFISCGLSDENLIGGQLLIDNFVAAAKEAGRDRQVTVKYAPDYDHSYYYVSSLAQEHVEHAAKHLGVL</sequence>
<organism evidence="8 9">
    <name type="scientific">Lipomyces starkeyi NRRL Y-11557</name>
    <dbReference type="NCBI Taxonomy" id="675824"/>
    <lineage>
        <taxon>Eukaryota</taxon>
        <taxon>Fungi</taxon>
        <taxon>Dikarya</taxon>
        <taxon>Ascomycota</taxon>
        <taxon>Saccharomycotina</taxon>
        <taxon>Lipomycetes</taxon>
        <taxon>Lipomycetales</taxon>
        <taxon>Lipomycetaceae</taxon>
        <taxon>Lipomyces</taxon>
    </lineage>
</organism>
<dbReference type="InterPro" id="IPR029058">
    <property type="entry name" value="AB_hydrolase_fold"/>
</dbReference>
<reference evidence="8 9" key="1">
    <citation type="journal article" date="2016" name="Proc. Natl. Acad. Sci. U.S.A.">
        <title>Comparative genomics of biotechnologically important yeasts.</title>
        <authorList>
            <person name="Riley R."/>
            <person name="Haridas S."/>
            <person name="Wolfe K.H."/>
            <person name="Lopes M.R."/>
            <person name="Hittinger C.T."/>
            <person name="Goeker M."/>
            <person name="Salamov A.A."/>
            <person name="Wisecaver J.H."/>
            <person name="Long T.M."/>
            <person name="Calvey C.H."/>
            <person name="Aerts A.L."/>
            <person name="Barry K.W."/>
            <person name="Choi C."/>
            <person name="Clum A."/>
            <person name="Coughlan A.Y."/>
            <person name="Deshpande S."/>
            <person name="Douglass A.P."/>
            <person name="Hanson S.J."/>
            <person name="Klenk H.-P."/>
            <person name="LaButti K.M."/>
            <person name="Lapidus A."/>
            <person name="Lindquist E.A."/>
            <person name="Lipzen A.M."/>
            <person name="Meier-Kolthoff J.P."/>
            <person name="Ohm R.A."/>
            <person name="Otillar R.P."/>
            <person name="Pangilinan J.L."/>
            <person name="Peng Y."/>
            <person name="Rokas A."/>
            <person name="Rosa C.A."/>
            <person name="Scheuner C."/>
            <person name="Sibirny A.A."/>
            <person name="Slot J.C."/>
            <person name="Stielow J.B."/>
            <person name="Sun H."/>
            <person name="Kurtzman C.P."/>
            <person name="Blackwell M."/>
            <person name="Grigoriev I.V."/>
            <person name="Jeffries T.W."/>
        </authorList>
    </citation>
    <scope>NUCLEOTIDE SEQUENCE [LARGE SCALE GENOMIC DNA]</scope>
    <source>
        <strain evidence="8 9">NRRL Y-11557</strain>
    </source>
</reference>
<dbReference type="GO" id="GO:0046294">
    <property type="term" value="P:formaldehyde catabolic process"/>
    <property type="evidence" value="ECO:0007669"/>
    <property type="project" value="EnsemblFungi"/>
</dbReference>
<proteinExistence type="inferred from homology"/>
<keyword evidence="4 7" id="KW-0719">Serine esterase</keyword>
<dbReference type="PANTHER" id="PTHR10061:SF0">
    <property type="entry name" value="S-FORMYLGLUTATHIONE HYDROLASE"/>
    <property type="match status" value="1"/>
</dbReference>
<accession>A0A1E3PVR3</accession>
<dbReference type="GO" id="GO:0052689">
    <property type="term" value="F:carboxylic ester hydrolase activity"/>
    <property type="evidence" value="ECO:0007669"/>
    <property type="project" value="UniProtKB-KW"/>
</dbReference>
<evidence type="ECO:0000256" key="2">
    <source>
        <dbReference type="ARBA" id="ARBA00012479"/>
    </source>
</evidence>
<comment type="similarity">
    <text evidence="1 7">Belongs to the esterase D family.</text>
</comment>
<comment type="function">
    <text evidence="7">Serine hydrolase involved in the detoxification of formaldehyde.</text>
</comment>
<dbReference type="STRING" id="675824.A0A1E3PVR3"/>